<dbReference type="PANTHER" id="PTHR43576">
    <property type="entry name" value="ALPHA-L-ARABINOFURANOSIDASE C-RELATED"/>
    <property type="match status" value="1"/>
</dbReference>
<dbReference type="SMART" id="SM00813">
    <property type="entry name" value="Alpha-L-AF_C"/>
    <property type="match status" value="1"/>
</dbReference>
<evidence type="ECO:0000313" key="9">
    <source>
        <dbReference type="EMBL" id="MXP28218.1"/>
    </source>
</evidence>
<dbReference type="OrthoDB" id="9758333at2"/>
<keyword evidence="5" id="KW-0378">Hydrolase</keyword>
<name>A0A845AMJ6_9SPHN</name>
<feature type="domain" description="Alpha-L-arabinofuranosidase C-terminal" evidence="8">
    <location>
        <begin position="483"/>
        <end position="668"/>
    </location>
</feature>
<evidence type="ECO:0000256" key="6">
    <source>
        <dbReference type="ARBA" id="ARBA00023277"/>
    </source>
</evidence>
<accession>A0A845AMJ6</accession>
<keyword evidence="6" id="KW-0119">Carbohydrate metabolism</keyword>
<evidence type="ECO:0000313" key="10">
    <source>
        <dbReference type="Proteomes" id="UP000439780"/>
    </source>
</evidence>
<dbReference type="AlphaFoldDB" id="A0A845AMJ6"/>
<dbReference type="Gene3D" id="2.60.120.260">
    <property type="entry name" value="Galactose-binding domain-like"/>
    <property type="match status" value="1"/>
</dbReference>
<dbReference type="InterPro" id="IPR055235">
    <property type="entry name" value="ASD1_cat"/>
</dbReference>
<dbReference type="InterPro" id="IPR010720">
    <property type="entry name" value="Alpha-L-AF_C"/>
</dbReference>
<dbReference type="PANTHER" id="PTHR43576:SF2">
    <property type="entry name" value="INTRACELLULAR EXO-ALPHA-L-ARABINOFURANOSIDASE 2"/>
    <property type="match status" value="1"/>
</dbReference>
<dbReference type="Proteomes" id="UP000439780">
    <property type="component" value="Unassembled WGS sequence"/>
</dbReference>
<comment type="subunit">
    <text evidence="3">Homohexamer; trimer of dimers.</text>
</comment>
<dbReference type="InterPro" id="IPR013780">
    <property type="entry name" value="Glyco_hydro_b"/>
</dbReference>
<comment type="catalytic activity">
    <reaction evidence="1">
        <text>Hydrolysis of terminal non-reducing alpha-L-arabinofuranoside residues in alpha-L-arabinosides.</text>
        <dbReference type="EC" id="3.2.1.55"/>
    </reaction>
</comment>
<keyword evidence="7" id="KW-0326">Glycosidase</keyword>
<evidence type="ECO:0000256" key="5">
    <source>
        <dbReference type="ARBA" id="ARBA00022801"/>
    </source>
</evidence>
<evidence type="ECO:0000256" key="7">
    <source>
        <dbReference type="ARBA" id="ARBA00023295"/>
    </source>
</evidence>
<evidence type="ECO:0000256" key="1">
    <source>
        <dbReference type="ARBA" id="ARBA00001462"/>
    </source>
</evidence>
<comment type="similarity">
    <text evidence="2">Belongs to the glycosyl hydrolase 51 family.</text>
</comment>
<reference evidence="9 10" key="1">
    <citation type="submission" date="2019-12" db="EMBL/GenBank/DDBJ databases">
        <title>Genomic-based taxomic classification of the family Erythrobacteraceae.</title>
        <authorList>
            <person name="Xu L."/>
        </authorList>
    </citation>
    <scope>NUCLEOTIDE SEQUENCE [LARGE SCALE GENOMIC DNA]</scope>
    <source>
        <strain evidence="9 10">KEMB 9005-328</strain>
    </source>
</reference>
<dbReference type="GO" id="GO:0046373">
    <property type="term" value="P:L-arabinose metabolic process"/>
    <property type="evidence" value="ECO:0007669"/>
    <property type="project" value="InterPro"/>
</dbReference>
<evidence type="ECO:0000259" key="8">
    <source>
        <dbReference type="SMART" id="SM00813"/>
    </source>
</evidence>
<dbReference type="EC" id="3.2.1.55" evidence="4"/>
<dbReference type="Pfam" id="PF06964">
    <property type="entry name" value="Alpha-L-AF_C"/>
    <property type="match status" value="1"/>
</dbReference>
<dbReference type="Gene3D" id="2.60.40.1180">
    <property type="entry name" value="Golgi alpha-mannosidase II"/>
    <property type="match status" value="1"/>
</dbReference>
<evidence type="ECO:0000256" key="2">
    <source>
        <dbReference type="ARBA" id="ARBA00007186"/>
    </source>
</evidence>
<sequence>MVANASPASADLPGKVTATIDAGKRAAPVTPYAYGMFIEPIGSLVARTLWAEMLDDRKFYFPVVSAAQDKPPPPNAEGRPGVTYRKWRPIGEDGVVVMDRNHAFVGAQSPSVMLDGSTPRGLRQSGIGVAAGKTYLGHLWFSGDPGAKVQVSLVWGPGVRDRQTVSLPTPDADWRRADFSFEPTASDSEARIEITGTGTGHFRIDAISLMPSDNIDGWRADTTAIARSLNSGFWRLPGGNFLSDWDWHEAIGPRDRRAPMFDHAWSAMQPNDLGMDEWMELTRILGVQPYVTVNAGLGDANSAAEEVQYLNGSPSSEWGAKRAANGHPQPYGVKFWNIGNEPYGWWQIGKTSLDYFMIKHNRFAAAMRAQDPSIVLIGSGAMPDQLKPRDAKENPSLASIQHKFGTEQDWTGGLFEKAWGNFSGVSEHWYDRAEERPNAPPDLELIEYARSPSNQVRMKADEWQIYRERFPKIDTDHIFLSIDEYAYFGPATLKSALAYSMVMQEMLRHTDFLKMSAFTTGASTMDITPTGAVLNTTGLVFKLYGEHFGAGTVPLAVTGNSPQPDPKYSVGYDHPQVKAGSATYPLDMIAGLSGDGRTLKIAVVNPTYEKRRVSVQLSGISLHGKGLRWLLTGTSIDAANKVGETSGVTIQKQQVQAFDNALEVPPTSVAIFEFSSSS</sequence>
<evidence type="ECO:0000256" key="3">
    <source>
        <dbReference type="ARBA" id="ARBA00011165"/>
    </source>
</evidence>
<dbReference type="GO" id="GO:0000272">
    <property type="term" value="P:polysaccharide catabolic process"/>
    <property type="evidence" value="ECO:0007669"/>
    <property type="project" value="TreeGrafter"/>
</dbReference>
<proteinExistence type="inferred from homology"/>
<dbReference type="SUPFAM" id="SSF51445">
    <property type="entry name" value="(Trans)glycosidases"/>
    <property type="match status" value="1"/>
</dbReference>
<dbReference type="InterPro" id="IPR017853">
    <property type="entry name" value="GH"/>
</dbReference>
<organism evidence="9 10">
    <name type="scientific">Qipengyuania algicida</name>
    <dbReference type="NCBI Taxonomy" id="1836209"/>
    <lineage>
        <taxon>Bacteria</taxon>
        <taxon>Pseudomonadati</taxon>
        <taxon>Pseudomonadota</taxon>
        <taxon>Alphaproteobacteria</taxon>
        <taxon>Sphingomonadales</taxon>
        <taxon>Erythrobacteraceae</taxon>
        <taxon>Qipengyuania</taxon>
    </lineage>
</organism>
<protein>
    <recommendedName>
        <fullName evidence="4">non-reducing end alpha-L-arabinofuranosidase</fullName>
        <ecNumber evidence="4">3.2.1.55</ecNumber>
    </recommendedName>
</protein>
<keyword evidence="10" id="KW-1185">Reference proteome</keyword>
<evidence type="ECO:0000256" key="4">
    <source>
        <dbReference type="ARBA" id="ARBA00012670"/>
    </source>
</evidence>
<dbReference type="EMBL" id="WTYA01000003">
    <property type="protein sequence ID" value="MXP28218.1"/>
    <property type="molecule type" value="Genomic_DNA"/>
</dbReference>
<dbReference type="Gene3D" id="3.20.20.80">
    <property type="entry name" value="Glycosidases"/>
    <property type="match status" value="1"/>
</dbReference>
<dbReference type="Pfam" id="PF22848">
    <property type="entry name" value="ASD1_dom"/>
    <property type="match status" value="1"/>
</dbReference>
<comment type="caution">
    <text evidence="9">The sequence shown here is derived from an EMBL/GenBank/DDBJ whole genome shotgun (WGS) entry which is preliminary data.</text>
</comment>
<gene>
    <name evidence="9" type="ORF">GRI58_05210</name>
</gene>
<dbReference type="GO" id="GO:0046556">
    <property type="term" value="F:alpha-L-arabinofuranosidase activity"/>
    <property type="evidence" value="ECO:0007669"/>
    <property type="project" value="UniProtKB-EC"/>
</dbReference>